<reference evidence="2" key="2">
    <citation type="submission" date="2022-06" db="UniProtKB">
        <authorList>
            <consortium name="EnsemblMetazoa"/>
        </authorList>
    </citation>
    <scope>IDENTIFICATION</scope>
    <source>
        <strain evidence="2">p50T (Dazao)</strain>
    </source>
</reference>
<keyword evidence="3" id="KW-1185">Reference proteome</keyword>
<name>A0A8R2M4H2_BOMMO</name>
<dbReference type="EnsemblMetazoa" id="XM_038018468.1">
    <property type="protein sequence ID" value="XP_037874396.1"/>
    <property type="gene ID" value="LOC101743414"/>
</dbReference>
<feature type="region of interest" description="Disordered" evidence="1">
    <location>
        <begin position="127"/>
        <end position="147"/>
    </location>
</feature>
<evidence type="ECO:0000313" key="2">
    <source>
        <dbReference type="EnsemblMetazoa" id="XP_037874396.1"/>
    </source>
</evidence>
<organism evidence="2 3">
    <name type="scientific">Bombyx mori</name>
    <name type="common">Silk moth</name>
    <dbReference type="NCBI Taxonomy" id="7091"/>
    <lineage>
        <taxon>Eukaryota</taxon>
        <taxon>Metazoa</taxon>
        <taxon>Ecdysozoa</taxon>
        <taxon>Arthropoda</taxon>
        <taxon>Hexapoda</taxon>
        <taxon>Insecta</taxon>
        <taxon>Pterygota</taxon>
        <taxon>Neoptera</taxon>
        <taxon>Endopterygota</taxon>
        <taxon>Lepidoptera</taxon>
        <taxon>Glossata</taxon>
        <taxon>Ditrysia</taxon>
        <taxon>Bombycoidea</taxon>
        <taxon>Bombycidae</taxon>
        <taxon>Bombycinae</taxon>
        <taxon>Bombyx</taxon>
    </lineage>
</organism>
<dbReference type="Proteomes" id="UP000005204">
    <property type="component" value="Unassembled WGS sequence"/>
</dbReference>
<dbReference type="AlphaFoldDB" id="A0A8R2M4H2"/>
<evidence type="ECO:0000256" key="1">
    <source>
        <dbReference type="SAM" id="MobiDB-lite"/>
    </source>
</evidence>
<proteinExistence type="predicted"/>
<protein>
    <submittedName>
        <fullName evidence="2">Uncharacterized protein</fullName>
    </submittedName>
</protein>
<evidence type="ECO:0000313" key="3">
    <source>
        <dbReference type="Proteomes" id="UP000005204"/>
    </source>
</evidence>
<sequence>MKNTTIQVAIHTNRMYGIRRDSGIVEDSISSMMATGSHRQNTRTSLIKDGLPLFNYLKCRLSRRFCRHAIRITTRWRRTDRGREEQLRAYQRHHHQRRNVVEHYRCLQAASRDLSAAGGVGDCRGPPPCRGSRSHPSLPTLPPRQLPPRTCLTNPNLKKLFPTRATVTTATITSRNIKTPLLTCILIIITQVTTKMKCNHSLMKLLMLLRLQLLKKPRGLIRTMRRSLVIQ</sequence>
<reference evidence="3" key="1">
    <citation type="journal article" date="2008" name="Insect Biochem. Mol. Biol.">
        <title>The genome of a lepidopteran model insect, the silkworm Bombyx mori.</title>
        <authorList>
            <consortium name="International Silkworm Genome Consortium"/>
        </authorList>
    </citation>
    <scope>NUCLEOTIDE SEQUENCE [LARGE SCALE GENOMIC DNA]</scope>
    <source>
        <strain evidence="3">p50T</strain>
    </source>
</reference>
<accession>A0A8R2M4H2</accession>